<evidence type="ECO:0000313" key="3">
    <source>
        <dbReference type="Proteomes" id="UP000077266"/>
    </source>
</evidence>
<protein>
    <submittedName>
        <fullName evidence="2">Uncharacterized protein</fullName>
    </submittedName>
</protein>
<feature type="compositionally biased region" description="Polar residues" evidence="1">
    <location>
        <begin position="21"/>
        <end position="32"/>
    </location>
</feature>
<keyword evidence="3" id="KW-1185">Reference proteome</keyword>
<proteinExistence type="predicted"/>
<dbReference type="InParanoid" id="A0A165HCE9"/>
<accession>A0A165HCE9</accession>
<dbReference type="AlphaFoldDB" id="A0A165HCE9"/>
<evidence type="ECO:0000256" key="1">
    <source>
        <dbReference type="SAM" id="MobiDB-lite"/>
    </source>
</evidence>
<sequence>MVTCVDKSARRHAPRKYDDAVSTSKGSNQEKVSVSRKELASDTDIRMRLKTLRAEKACTREASIWYT</sequence>
<feature type="region of interest" description="Disordered" evidence="1">
    <location>
        <begin position="1"/>
        <end position="39"/>
    </location>
</feature>
<evidence type="ECO:0000313" key="2">
    <source>
        <dbReference type="EMBL" id="KZV91761.1"/>
    </source>
</evidence>
<dbReference type="EMBL" id="KV426021">
    <property type="protein sequence ID" value="KZV91761.1"/>
    <property type="molecule type" value="Genomic_DNA"/>
</dbReference>
<name>A0A165HCE9_EXIGL</name>
<organism evidence="2 3">
    <name type="scientific">Exidia glandulosa HHB12029</name>
    <dbReference type="NCBI Taxonomy" id="1314781"/>
    <lineage>
        <taxon>Eukaryota</taxon>
        <taxon>Fungi</taxon>
        <taxon>Dikarya</taxon>
        <taxon>Basidiomycota</taxon>
        <taxon>Agaricomycotina</taxon>
        <taxon>Agaricomycetes</taxon>
        <taxon>Auriculariales</taxon>
        <taxon>Exidiaceae</taxon>
        <taxon>Exidia</taxon>
    </lineage>
</organism>
<dbReference type="Proteomes" id="UP000077266">
    <property type="component" value="Unassembled WGS sequence"/>
</dbReference>
<gene>
    <name evidence="2" type="ORF">EXIGLDRAFT_90678</name>
</gene>
<reference evidence="2 3" key="1">
    <citation type="journal article" date="2016" name="Mol. Biol. Evol.">
        <title>Comparative Genomics of Early-Diverging Mushroom-Forming Fungi Provides Insights into the Origins of Lignocellulose Decay Capabilities.</title>
        <authorList>
            <person name="Nagy L.G."/>
            <person name="Riley R."/>
            <person name="Tritt A."/>
            <person name="Adam C."/>
            <person name="Daum C."/>
            <person name="Floudas D."/>
            <person name="Sun H."/>
            <person name="Yadav J.S."/>
            <person name="Pangilinan J."/>
            <person name="Larsson K.H."/>
            <person name="Matsuura K."/>
            <person name="Barry K."/>
            <person name="Labutti K."/>
            <person name="Kuo R."/>
            <person name="Ohm R.A."/>
            <person name="Bhattacharya S.S."/>
            <person name="Shirouzu T."/>
            <person name="Yoshinaga Y."/>
            <person name="Martin F.M."/>
            <person name="Grigoriev I.V."/>
            <person name="Hibbett D.S."/>
        </authorList>
    </citation>
    <scope>NUCLEOTIDE SEQUENCE [LARGE SCALE GENOMIC DNA]</scope>
    <source>
        <strain evidence="2 3">HHB12029</strain>
    </source>
</reference>